<reference evidence="2 3" key="1">
    <citation type="submission" date="2017-06" db="EMBL/GenBank/DDBJ databases">
        <authorList>
            <person name="Kim H.J."/>
            <person name="Triplett B.A."/>
        </authorList>
    </citation>
    <scope>NUCLEOTIDE SEQUENCE [LARGE SCALE GENOMIC DNA]</scope>
    <source>
        <strain evidence="2 3">B29T1</strain>
    </source>
</reference>
<organism evidence="2 3">
    <name type="scientific">Arboricoccus pini</name>
    <dbReference type="NCBI Taxonomy" id="1963835"/>
    <lineage>
        <taxon>Bacteria</taxon>
        <taxon>Pseudomonadati</taxon>
        <taxon>Pseudomonadota</taxon>
        <taxon>Alphaproteobacteria</taxon>
        <taxon>Geminicoccales</taxon>
        <taxon>Geminicoccaceae</taxon>
        <taxon>Arboricoccus</taxon>
    </lineage>
</organism>
<dbReference type="RefSeq" id="WP_165769404.1">
    <property type="nucleotide sequence ID" value="NZ_FYEH01000002.1"/>
</dbReference>
<accession>A0A212QPA0</accession>
<dbReference type="PANTHER" id="PTHR13939">
    <property type="entry name" value="NICOTINAMIDE-NUCLEOTIDE AMIDOHYDROLASE PNCC"/>
    <property type="match status" value="1"/>
</dbReference>
<evidence type="ECO:0000313" key="3">
    <source>
        <dbReference type="Proteomes" id="UP000197065"/>
    </source>
</evidence>
<dbReference type="SMART" id="SM00852">
    <property type="entry name" value="MoCF_biosynth"/>
    <property type="match status" value="1"/>
</dbReference>
<dbReference type="InterPro" id="IPR036425">
    <property type="entry name" value="MoaB/Mog-like_dom_sf"/>
</dbReference>
<feature type="domain" description="MoaB/Mog" evidence="1">
    <location>
        <begin position="7"/>
        <end position="167"/>
    </location>
</feature>
<dbReference type="InterPro" id="IPR050101">
    <property type="entry name" value="CinA"/>
</dbReference>
<dbReference type="Pfam" id="PF24102">
    <property type="entry name" value="FLAD1_M"/>
    <property type="match status" value="1"/>
</dbReference>
<gene>
    <name evidence="2" type="ORF">SAMN07250955_102160</name>
</gene>
<dbReference type="AlphaFoldDB" id="A0A212QPA0"/>
<dbReference type="InterPro" id="IPR056596">
    <property type="entry name" value="FLAD1_M"/>
</dbReference>
<sequence>MSNPTASLLIIGNEILSGRTIDANLSYIARVLGTAGIRMTEARIVPDIEARIIEAVRALAASTTYVFTTGGIGPTHDDITAASIARAFDVPLVRNAEAERRLRAYYPPEKVNDARLRMADIPQGASLIDNPVSTAPGFVLRNVHVLPGVPRIMQPMLDLLVPTLTGGKPLRSRTVVCDEAEGVLADGLRQLQATHGSVEIGSYPGQRDGRPETSIVFRGTDPRAIEAAVLAFADLARQIGFAAEDQGLAPL</sequence>
<name>A0A212QPA0_9PROT</name>
<evidence type="ECO:0000313" key="2">
    <source>
        <dbReference type="EMBL" id="SNB61276.1"/>
    </source>
</evidence>
<evidence type="ECO:0000259" key="1">
    <source>
        <dbReference type="SMART" id="SM00852"/>
    </source>
</evidence>
<dbReference type="EMBL" id="FYEH01000002">
    <property type="protein sequence ID" value="SNB61276.1"/>
    <property type="molecule type" value="Genomic_DNA"/>
</dbReference>
<dbReference type="SUPFAM" id="SSF53218">
    <property type="entry name" value="Molybdenum cofactor biosynthesis proteins"/>
    <property type="match status" value="1"/>
</dbReference>
<dbReference type="CDD" id="cd00885">
    <property type="entry name" value="cinA"/>
    <property type="match status" value="1"/>
</dbReference>
<dbReference type="InterPro" id="IPR001453">
    <property type="entry name" value="MoaB/Mog_dom"/>
</dbReference>
<dbReference type="PANTHER" id="PTHR13939:SF0">
    <property type="entry name" value="NMN AMIDOHYDROLASE-LIKE PROTEIN YFAY"/>
    <property type="match status" value="1"/>
</dbReference>
<dbReference type="Proteomes" id="UP000197065">
    <property type="component" value="Unassembled WGS sequence"/>
</dbReference>
<keyword evidence="3" id="KW-1185">Reference proteome</keyword>
<dbReference type="Pfam" id="PF00994">
    <property type="entry name" value="MoCF_biosynth"/>
    <property type="match status" value="1"/>
</dbReference>
<dbReference type="Gene3D" id="3.40.980.10">
    <property type="entry name" value="MoaB/Mog-like domain"/>
    <property type="match status" value="1"/>
</dbReference>
<proteinExistence type="predicted"/>
<protein>
    <submittedName>
        <fullName evidence="2">Molybdenum cofactor synthesis domain-containing protein</fullName>
    </submittedName>
</protein>